<feature type="transmembrane region" description="Helical" evidence="3">
    <location>
        <begin position="434"/>
        <end position="452"/>
    </location>
</feature>
<dbReference type="PANTHER" id="PTHR11360:SF315">
    <property type="entry name" value="TRANSPORTER MCH2-RELATED"/>
    <property type="match status" value="1"/>
</dbReference>
<dbReference type="InterPro" id="IPR036259">
    <property type="entry name" value="MFS_trans_sf"/>
</dbReference>
<dbReference type="PhylomeDB" id="A0A061AZ44"/>
<keyword evidence="3" id="KW-1133">Transmembrane helix</keyword>
<feature type="transmembrane region" description="Helical" evidence="3">
    <location>
        <begin position="393"/>
        <end position="414"/>
    </location>
</feature>
<keyword evidence="3" id="KW-0472">Membrane</keyword>
<organism evidence="4">
    <name type="scientific">Cyberlindnera fabianii</name>
    <name type="common">Yeast</name>
    <name type="synonym">Hansenula fabianii</name>
    <dbReference type="NCBI Taxonomy" id="36022"/>
    <lineage>
        <taxon>Eukaryota</taxon>
        <taxon>Fungi</taxon>
        <taxon>Dikarya</taxon>
        <taxon>Ascomycota</taxon>
        <taxon>Saccharomycotina</taxon>
        <taxon>Saccharomycetes</taxon>
        <taxon>Phaffomycetales</taxon>
        <taxon>Phaffomycetaceae</taxon>
        <taxon>Cyberlindnera</taxon>
    </lineage>
</organism>
<proteinExistence type="inferred from homology"/>
<sequence>MLLLVLPLSPTTNMGKRYTETHLTMEHSNSSTEQSFDIDLEKTSNTKTELKVSTEAIEVPEGTLPGWMTCAASFLFNCTTWGSNAAYSIYLAHYLKEGLFEGATKLDYAAVGGIAFGAGLNAAPFIRFCVNKTSVRKTIAFGGVLQLVGILLAAFSTELWQIYLTQGVMIGYSLGFIGIPSMTLVAQWFRKRRSLAMAISASGSGVGGVVFNVAIQAALKSLGLRWAMIIQGIMCTIFTIVGLLLVRTRETQIKSVLKIWDWKMLFQPIYLIFATFVFTCLLGYVVLMYNLADFTLSLGYTAHQGSIVACMISVGIVIGRPIVGKLADMFGPVTTMIASHVFVSVICFAMWLPARNLATSIAFAFLVGGTMGSIWVCNAAIVSRMCGLRKIDVGLSMMWFIVGAFGIVSPVIGIKLRGHAPVGALYDPSQYKWPAVWCGLTYLASAIALWTLRGYLIARDRVAEEQGTAEDNDELHLRVSMKECIRDMFVRSKTRKV</sequence>
<evidence type="ECO:0000313" key="4">
    <source>
        <dbReference type="EMBL" id="CDR42941.1"/>
    </source>
</evidence>
<feature type="transmembrane region" description="Helical" evidence="3">
    <location>
        <begin position="138"/>
        <end position="163"/>
    </location>
</feature>
<accession>A0A061AZ44</accession>
<dbReference type="OrthoDB" id="6499973at2759"/>
<dbReference type="EMBL" id="LK052895">
    <property type="protein sequence ID" value="CDR42941.1"/>
    <property type="molecule type" value="Genomic_DNA"/>
</dbReference>
<evidence type="ECO:0000256" key="1">
    <source>
        <dbReference type="ARBA" id="ARBA00004141"/>
    </source>
</evidence>
<feature type="transmembrane region" description="Helical" evidence="3">
    <location>
        <begin position="196"/>
        <end position="219"/>
    </location>
</feature>
<name>A0A061AZ44_CYBFA</name>
<feature type="transmembrane region" description="Helical" evidence="3">
    <location>
        <begin position="269"/>
        <end position="292"/>
    </location>
</feature>
<feature type="transmembrane region" description="Helical" evidence="3">
    <location>
        <begin position="225"/>
        <end position="248"/>
    </location>
</feature>
<feature type="transmembrane region" description="Helical" evidence="3">
    <location>
        <begin position="357"/>
        <end position="381"/>
    </location>
</feature>
<feature type="transmembrane region" description="Helical" evidence="3">
    <location>
        <begin position="169"/>
        <end position="189"/>
    </location>
</feature>
<dbReference type="InterPro" id="IPR011701">
    <property type="entry name" value="MFS"/>
</dbReference>
<dbReference type="Pfam" id="PF07690">
    <property type="entry name" value="MFS_1"/>
    <property type="match status" value="1"/>
</dbReference>
<dbReference type="CDD" id="cd17352">
    <property type="entry name" value="MFS_MCT_SLC16"/>
    <property type="match status" value="1"/>
</dbReference>
<protein>
    <submittedName>
        <fullName evidence="4">CYFA0S10e04082g1_1</fullName>
    </submittedName>
</protein>
<dbReference type="InterPro" id="IPR050327">
    <property type="entry name" value="Proton-linked_MCT"/>
</dbReference>
<evidence type="ECO:0000256" key="2">
    <source>
        <dbReference type="ARBA" id="ARBA00006727"/>
    </source>
</evidence>
<dbReference type="VEuPathDB" id="FungiDB:BON22_1310"/>
<reference evidence="4" key="1">
    <citation type="journal article" date="2014" name="Genome Announc.">
        <title>Genome sequence of the yeast Cyberlindnera fabianii (Hansenula fabianii).</title>
        <authorList>
            <person name="Freel K.C."/>
            <person name="Sarilar V."/>
            <person name="Neuveglise C."/>
            <person name="Devillers H."/>
            <person name="Friedrich A."/>
            <person name="Schacherer J."/>
        </authorList>
    </citation>
    <scope>NUCLEOTIDE SEQUENCE</scope>
    <source>
        <strain evidence="4">YJS4271</strain>
    </source>
</reference>
<dbReference type="GO" id="GO:0016020">
    <property type="term" value="C:membrane"/>
    <property type="evidence" value="ECO:0007669"/>
    <property type="project" value="UniProtKB-SubCell"/>
</dbReference>
<dbReference type="PANTHER" id="PTHR11360">
    <property type="entry name" value="MONOCARBOXYLATE TRANSPORTER"/>
    <property type="match status" value="1"/>
</dbReference>
<dbReference type="AlphaFoldDB" id="A0A061AZ44"/>
<comment type="similarity">
    <text evidence="2">Belongs to the major facilitator superfamily. Monocarboxylate porter (TC 2.A.1.13) family.</text>
</comment>
<comment type="subcellular location">
    <subcellularLocation>
        <location evidence="1">Membrane</location>
        <topology evidence="1">Multi-pass membrane protein</topology>
    </subcellularLocation>
</comment>
<dbReference type="SUPFAM" id="SSF103473">
    <property type="entry name" value="MFS general substrate transporter"/>
    <property type="match status" value="1"/>
</dbReference>
<feature type="transmembrane region" description="Helical" evidence="3">
    <location>
        <begin position="330"/>
        <end position="351"/>
    </location>
</feature>
<feature type="transmembrane region" description="Helical" evidence="3">
    <location>
        <begin position="108"/>
        <end position="126"/>
    </location>
</feature>
<gene>
    <name evidence="4" type="ORF">CYFA0S_10e04082g</name>
</gene>
<evidence type="ECO:0000256" key="3">
    <source>
        <dbReference type="SAM" id="Phobius"/>
    </source>
</evidence>
<dbReference type="Gene3D" id="1.20.1250.20">
    <property type="entry name" value="MFS general substrate transporter like domains"/>
    <property type="match status" value="2"/>
</dbReference>
<dbReference type="GO" id="GO:0022857">
    <property type="term" value="F:transmembrane transporter activity"/>
    <property type="evidence" value="ECO:0007669"/>
    <property type="project" value="InterPro"/>
</dbReference>
<feature type="transmembrane region" description="Helical" evidence="3">
    <location>
        <begin position="298"/>
        <end position="318"/>
    </location>
</feature>
<keyword evidence="3" id="KW-0812">Transmembrane</keyword>